<dbReference type="AlphaFoldDB" id="A0A3M4L523"/>
<evidence type="ECO:0000313" key="2">
    <source>
        <dbReference type="Proteomes" id="UP000273140"/>
    </source>
</evidence>
<accession>A0A3M4L523</accession>
<sequence>MPSGEEVGGYAKPLEVAAARNTVVIARDSLIIRDSICCLRSLVVLHVSMGGVDYGFFCLSIQLFAVVKIKAFEQVKSHAFYLGLNKRVCVVSCEIVVYELSGFFRAYFPIIVGPLAQRSDATASVSSDVFAIFVGARNAGGKHHIFIVFFMGSIHALWR</sequence>
<proteinExistence type="predicted"/>
<organism evidence="1 2">
    <name type="scientific">Pseudomonas syringae pv. actinidiae</name>
    <dbReference type="NCBI Taxonomy" id="103796"/>
    <lineage>
        <taxon>Bacteria</taxon>
        <taxon>Pseudomonadati</taxon>
        <taxon>Pseudomonadota</taxon>
        <taxon>Gammaproteobacteria</taxon>
        <taxon>Pseudomonadales</taxon>
        <taxon>Pseudomonadaceae</taxon>
        <taxon>Pseudomonas</taxon>
        <taxon>Pseudomonas syringae</taxon>
    </lineage>
</organism>
<evidence type="ECO:0000313" key="1">
    <source>
        <dbReference type="EMBL" id="RMQ36550.1"/>
    </source>
</evidence>
<protein>
    <submittedName>
        <fullName evidence="1">Uncharacterized protein</fullName>
    </submittedName>
</protein>
<gene>
    <name evidence="1" type="ORF">ALQ07_102985</name>
</gene>
<dbReference type="Proteomes" id="UP000273140">
    <property type="component" value="Unassembled WGS sequence"/>
</dbReference>
<reference evidence="1 2" key="1">
    <citation type="submission" date="2018-08" db="EMBL/GenBank/DDBJ databases">
        <title>Recombination of ecologically and evolutionarily significant loci maintains genetic cohesion in the Pseudomonas syringae species complex.</title>
        <authorList>
            <person name="Dillon M."/>
            <person name="Thakur S."/>
            <person name="Almeida R.N.D."/>
            <person name="Weir B.S."/>
            <person name="Guttman D.S."/>
        </authorList>
    </citation>
    <scope>NUCLEOTIDE SEQUENCE [LARGE SCALE GENOMIC DNA]</scope>
    <source>
        <strain evidence="1 2">ICMP 19074</strain>
    </source>
</reference>
<dbReference type="EMBL" id="RBRB01000078">
    <property type="protein sequence ID" value="RMQ36550.1"/>
    <property type="molecule type" value="Genomic_DNA"/>
</dbReference>
<name>A0A3M4L523_PSESF</name>
<comment type="caution">
    <text evidence="1">The sequence shown here is derived from an EMBL/GenBank/DDBJ whole genome shotgun (WGS) entry which is preliminary data.</text>
</comment>